<evidence type="ECO:0000256" key="7">
    <source>
        <dbReference type="SAM" id="MobiDB-lite"/>
    </source>
</evidence>
<dbReference type="SMART" id="SM00388">
    <property type="entry name" value="HisKA"/>
    <property type="match status" value="1"/>
</dbReference>
<dbReference type="SUPFAM" id="SSF47384">
    <property type="entry name" value="Homodimeric domain of signal transducing histidine kinase"/>
    <property type="match status" value="1"/>
</dbReference>
<comment type="catalytic activity">
    <reaction evidence="1">
        <text>ATP + protein L-histidine = ADP + protein N-phospho-L-histidine.</text>
        <dbReference type="EC" id="2.7.13.3"/>
    </reaction>
</comment>
<keyword evidence="3" id="KW-0597">Phosphoprotein</keyword>
<evidence type="ECO:0000313" key="11">
    <source>
        <dbReference type="EMBL" id="GAA4300606.1"/>
    </source>
</evidence>
<dbReference type="Pfam" id="PF13426">
    <property type="entry name" value="PAS_9"/>
    <property type="match status" value="1"/>
</dbReference>
<evidence type="ECO:0000256" key="3">
    <source>
        <dbReference type="ARBA" id="ARBA00022553"/>
    </source>
</evidence>
<gene>
    <name evidence="11" type="ORF">GCM10023143_01730</name>
</gene>
<name>A0ABP8FCQ1_9BACT</name>
<feature type="domain" description="PAC" evidence="10">
    <location>
        <begin position="98"/>
        <end position="152"/>
    </location>
</feature>
<dbReference type="InterPro" id="IPR004358">
    <property type="entry name" value="Sig_transdc_His_kin-like_C"/>
</dbReference>
<dbReference type="CDD" id="cd00130">
    <property type="entry name" value="PAS"/>
    <property type="match status" value="1"/>
</dbReference>
<reference evidence="12" key="1">
    <citation type="journal article" date="2019" name="Int. J. Syst. Evol. Microbiol.">
        <title>The Global Catalogue of Microorganisms (GCM) 10K type strain sequencing project: providing services to taxonomists for standard genome sequencing and annotation.</title>
        <authorList>
            <consortium name="The Broad Institute Genomics Platform"/>
            <consortium name="The Broad Institute Genome Sequencing Center for Infectious Disease"/>
            <person name="Wu L."/>
            <person name="Ma J."/>
        </authorList>
    </citation>
    <scope>NUCLEOTIDE SEQUENCE [LARGE SCALE GENOMIC DNA]</scope>
    <source>
        <strain evidence="12">JCM 17664</strain>
    </source>
</reference>
<dbReference type="EC" id="2.7.13.3" evidence="2"/>
<evidence type="ECO:0000256" key="2">
    <source>
        <dbReference type="ARBA" id="ARBA00012438"/>
    </source>
</evidence>
<dbReference type="InterPro" id="IPR000014">
    <property type="entry name" value="PAS"/>
</dbReference>
<dbReference type="SMART" id="SM00086">
    <property type="entry name" value="PAC"/>
    <property type="match status" value="1"/>
</dbReference>
<dbReference type="NCBIfam" id="TIGR00229">
    <property type="entry name" value="sensory_box"/>
    <property type="match status" value="1"/>
</dbReference>
<dbReference type="RefSeq" id="WP_344973823.1">
    <property type="nucleotide sequence ID" value="NZ_BAABFN010000001.1"/>
</dbReference>
<dbReference type="Gene3D" id="3.30.565.10">
    <property type="entry name" value="Histidine kinase-like ATPase, C-terminal domain"/>
    <property type="match status" value="1"/>
</dbReference>
<dbReference type="InterPro" id="IPR003018">
    <property type="entry name" value="GAF"/>
</dbReference>
<dbReference type="SUPFAM" id="SSF55785">
    <property type="entry name" value="PYP-like sensor domain (PAS domain)"/>
    <property type="match status" value="1"/>
</dbReference>
<evidence type="ECO:0000259" key="10">
    <source>
        <dbReference type="PROSITE" id="PS50113"/>
    </source>
</evidence>
<dbReference type="InterPro" id="IPR029016">
    <property type="entry name" value="GAF-like_dom_sf"/>
</dbReference>
<feature type="domain" description="PAS" evidence="9">
    <location>
        <begin position="27"/>
        <end position="96"/>
    </location>
</feature>
<comment type="caution">
    <text evidence="11">The sequence shown here is derived from an EMBL/GenBank/DDBJ whole genome shotgun (WGS) entry which is preliminary data.</text>
</comment>
<keyword evidence="12" id="KW-1185">Reference proteome</keyword>
<dbReference type="SUPFAM" id="SSF55781">
    <property type="entry name" value="GAF domain-like"/>
    <property type="match status" value="1"/>
</dbReference>
<organism evidence="11 12">
    <name type="scientific">Compostibacter hankyongensis</name>
    <dbReference type="NCBI Taxonomy" id="1007089"/>
    <lineage>
        <taxon>Bacteria</taxon>
        <taxon>Pseudomonadati</taxon>
        <taxon>Bacteroidota</taxon>
        <taxon>Chitinophagia</taxon>
        <taxon>Chitinophagales</taxon>
        <taxon>Chitinophagaceae</taxon>
        <taxon>Compostibacter</taxon>
    </lineage>
</organism>
<dbReference type="InterPro" id="IPR036097">
    <property type="entry name" value="HisK_dim/P_sf"/>
</dbReference>
<evidence type="ECO:0000256" key="1">
    <source>
        <dbReference type="ARBA" id="ARBA00000085"/>
    </source>
</evidence>
<keyword evidence="6" id="KW-0902">Two-component regulatory system</keyword>
<dbReference type="Gene3D" id="3.30.450.40">
    <property type="match status" value="1"/>
</dbReference>
<dbReference type="SMART" id="SM00387">
    <property type="entry name" value="HATPase_c"/>
    <property type="match status" value="1"/>
</dbReference>
<dbReference type="InterPro" id="IPR035965">
    <property type="entry name" value="PAS-like_dom_sf"/>
</dbReference>
<dbReference type="PROSITE" id="PS50112">
    <property type="entry name" value="PAS"/>
    <property type="match status" value="1"/>
</dbReference>
<evidence type="ECO:0000256" key="4">
    <source>
        <dbReference type="ARBA" id="ARBA00022679"/>
    </source>
</evidence>
<dbReference type="Pfam" id="PF00512">
    <property type="entry name" value="HisKA"/>
    <property type="match status" value="1"/>
</dbReference>
<dbReference type="PRINTS" id="PR00344">
    <property type="entry name" value="BCTRLSENSOR"/>
</dbReference>
<dbReference type="Gene3D" id="1.10.287.130">
    <property type="match status" value="1"/>
</dbReference>
<dbReference type="PANTHER" id="PTHR43711">
    <property type="entry name" value="TWO-COMPONENT HISTIDINE KINASE"/>
    <property type="match status" value="1"/>
</dbReference>
<dbReference type="PROSITE" id="PS50109">
    <property type="entry name" value="HIS_KIN"/>
    <property type="match status" value="1"/>
</dbReference>
<dbReference type="CDD" id="cd00075">
    <property type="entry name" value="HATPase"/>
    <property type="match status" value="1"/>
</dbReference>
<dbReference type="PANTHER" id="PTHR43711:SF31">
    <property type="entry name" value="HISTIDINE KINASE"/>
    <property type="match status" value="1"/>
</dbReference>
<dbReference type="Proteomes" id="UP001501207">
    <property type="component" value="Unassembled WGS sequence"/>
</dbReference>
<proteinExistence type="predicted"/>
<dbReference type="SMART" id="SM00065">
    <property type="entry name" value="GAF"/>
    <property type="match status" value="1"/>
</dbReference>
<keyword evidence="4" id="KW-0808">Transferase</keyword>
<accession>A0ABP8FCQ1</accession>
<dbReference type="PROSITE" id="PS50113">
    <property type="entry name" value="PAC"/>
    <property type="match status" value="1"/>
</dbReference>
<evidence type="ECO:0000256" key="5">
    <source>
        <dbReference type="ARBA" id="ARBA00022777"/>
    </source>
</evidence>
<dbReference type="SUPFAM" id="SSF55874">
    <property type="entry name" value="ATPase domain of HSP90 chaperone/DNA topoisomerase II/histidine kinase"/>
    <property type="match status" value="1"/>
</dbReference>
<dbReference type="Gene3D" id="3.30.450.20">
    <property type="entry name" value="PAS domain"/>
    <property type="match status" value="1"/>
</dbReference>
<dbReference type="InterPro" id="IPR000700">
    <property type="entry name" value="PAS-assoc_C"/>
</dbReference>
<dbReference type="InterPro" id="IPR003661">
    <property type="entry name" value="HisK_dim/P_dom"/>
</dbReference>
<dbReference type="InterPro" id="IPR001610">
    <property type="entry name" value="PAC"/>
</dbReference>
<dbReference type="CDD" id="cd00082">
    <property type="entry name" value="HisKA"/>
    <property type="match status" value="1"/>
</dbReference>
<protein>
    <recommendedName>
        <fullName evidence="2">histidine kinase</fullName>
        <ecNumber evidence="2">2.7.13.3</ecNumber>
    </recommendedName>
</protein>
<evidence type="ECO:0000259" key="9">
    <source>
        <dbReference type="PROSITE" id="PS50112"/>
    </source>
</evidence>
<sequence>MQRTDRDCSPGGEGGEHAENLSAGEEKKAILSAIVESSDDAIISKSLEGIIMSWNAGAEKILGYTEAETLGKHISLIIPPELKAEEEVIISSIKAGRKIHHYQTIRMAKSGRMIPVSLTISPVKDGQGNIIGASKILRDISERLKAEQLIKQSAKNLAILNAIGRTISEKLDVQDILQKVADATAKITEAEYAAFFYHIHDERRGGATLFALSGTAPEAFGKLDVPDDMDAFGPDFMKGKALRKEDIRNDPPTGIPHYGLPQDHPAGASYLAVPVISSSDTVIGGLFFGHRDPGVFTEEHEEMVASIASQTAVALDNSRLFEEVKSLNAKKDEFIALASHELKTPLTTIKGYLQILQQSENTPEHLRFIEKTLRQVEKLNSLVSDFFDIAKIEAGKLQLERETFDLRELLSEVTETFGQTHPTHRIAFRDAGHALWVDADRQRMEQVIVNLLSNAVKYSPDADVVHVSCGSSASAAEVKIRDEGIGLSPEEQERIFNRFYRVKNSANISGLGLGLYLTRDILERHNGRISISSAPGKGSEFRFLLPLKNSGREAEHP</sequence>
<feature type="region of interest" description="Disordered" evidence="7">
    <location>
        <begin position="1"/>
        <end position="22"/>
    </location>
</feature>
<dbReference type="SMART" id="SM00091">
    <property type="entry name" value="PAS"/>
    <property type="match status" value="1"/>
</dbReference>
<dbReference type="InterPro" id="IPR036890">
    <property type="entry name" value="HATPase_C_sf"/>
</dbReference>
<evidence type="ECO:0000256" key="6">
    <source>
        <dbReference type="ARBA" id="ARBA00023012"/>
    </source>
</evidence>
<dbReference type="InterPro" id="IPR005467">
    <property type="entry name" value="His_kinase_dom"/>
</dbReference>
<evidence type="ECO:0000259" key="8">
    <source>
        <dbReference type="PROSITE" id="PS50109"/>
    </source>
</evidence>
<evidence type="ECO:0000313" key="12">
    <source>
        <dbReference type="Proteomes" id="UP001501207"/>
    </source>
</evidence>
<dbReference type="Pfam" id="PF02518">
    <property type="entry name" value="HATPase_c"/>
    <property type="match status" value="1"/>
</dbReference>
<dbReference type="EMBL" id="BAABFN010000001">
    <property type="protein sequence ID" value="GAA4300606.1"/>
    <property type="molecule type" value="Genomic_DNA"/>
</dbReference>
<keyword evidence="5" id="KW-0418">Kinase</keyword>
<dbReference type="InterPro" id="IPR050736">
    <property type="entry name" value="Sensor_HK_Regulatory"/>
</dbReference>
<feature type="domain" description="Histidine kinase" evidence="8">
    <location>
        <begin position="337"/>
        <end position="549"/>
    </location>
</feature>
<dbReference type="InterPro" id="IPR003594">
    <property type="entry name" value="HATPase_dom"/>
</dbReference>
<dbReference type="Pfam" id="PF13185">
    <property type="entry name" value="GAF_2"/>
    <property type="match status" value="1"/>
</dbReference>